<dbReference type="AlphaFoldDB" id="A0A9D3LZK8"/>
<evidence type="ECO:0000313" key="3">
    <source>
        <dbReference type="Proteomes" id="UP001044222"/>
    </source>
</evidence>
<accession>A0A9D3LZK8</accession>
<comment type="caution">
    <text evidence="2">The sequence shown here is derived from an EMBL/GenBank/DDBJ whole genome shotgun (WGS) entry which is preliminary data.</text>
</comment>
<dbReference type="Proteomes" id="UP001044222">
    <property type="component" value="Chromosome 11"/>
</dbReference>
<keyword evidence="3" id="KW-1185">Reference proteome</keyword>
<gene>
    <name evidence="2" type="ORF">ANANG_G00209980</name>
</gene>
<reference evidence="2" key="1">
    <citation type="submission" date="2021-01" db="EMBL/GenBank/DDBJ databases">
        <title>A chromosome-scale assembly of European eel, Anguilla anguilla.</title>
        <authorList>
            <person name="Henkel C."/>
            <person name="Jong-Raadsen S.A."/>
            <person name="Dufour S."/>
            <person name="Weltzien F.-A."/>
            <person name="Palstra A.P."/>
            <person name="Pelster B."/>
            <person name="Spaink H.P."/>
            <person name="Van Den Thillart G.E."/>
            <person name="Jansen H."/>
            <person name="Zahm M."/>
            <person name="Klopp C."/>
            <person name="Cedric C."/>
            <person name="Louis A."/>
            <person name="Berthelot C."/>
            <person name="Parey E."/>
            <person name="Roest Crollius H."/>
            <person name="Montfort J."/>
            <person name="Robinson-Rechavi M."/>
            <person name="Bucao C."/>
            <person name="Bouchez O."/>
            <person name="Gislard M."/>
            <person name="Lluch J."/>
            <person name="Milhes M."/>
            <person name="Lampietro C."/>
            <person name="Lopez Roques C."/>
            <person name="Donnadieu C."/>
            <person name="Braasch I."/>
            <person name="Desvignes T."/>
            <person name="Postlethwait J."/>
            <person name="Bobe J."/>
            <person name="Guiguen Y."/>
            <person name="Dirks R."/>
        </authorList>
    </citation>
    <scope>NUCLEOTIDE SEQUENCE</scope>
    <source>
        <strain evidence="2">Tag_6206</strain>
        <tissue evidence="2">Liver</tissue>
    </source>
</reference>
<protein>
    <submittedName>
        <fullName evidence="2">Uncharacterized protein</fullName>
    </submittedName>
</protein>
<dbReference type="EMBL" id="JAFIRN010000011">
    <property type="protein sequence ID" value="KAG5839896.1"/>
    <property type="molecule type" value="Genomic_DNA"/>
</dbReference>
<feature type="region of interest" description="Disordered" evidence="1">
    <location>
        <begin position="1"/>
        <end position="30"/>
    </location>
</feature>
<sequence>MSWLRAITKPRVPQSAPPTVPLKPETDRGTGRLARRPGFSVFRFRHGGKGGYCRMGRWSWCSDSTEQRSSALRKPSLAAVSLRSGSAGLFSVLLGSGSLVVLARVRFCSLCSLDRWGKSGSEAWAGPAAGTFGKPWAASPAFAEASGDN</sequence>
<name>A0A9D3LZK8_ANGAN</name>
<evidence type="ECO:0000256" key="1">
    <source>
        <dbReference type="SAM" id="MobiDB-lite"/>
    </source>
</evidence>
<proteinExistence type="predicted"/>
<feature type="non-terminal residue" evidence="2">
    <location>
        <position position="149"/>
    </location>
</feature>
<evidence type="ECO:0000313" key="2">
    <source>
        <dbReference type="EMBL" id="KAG5839896.1"/>
    </source>
</evidence>
<organism evidence="2 3">
    <name type="scientific">Anguilla anguilla</name>
    <name type="common">European freshwater eel</name>
    <name type="synonym">Muraena anguilla</name>
    <dbReference type="NCBI Taxonomy" id="7936"/>
    <lineage>
        <taxon>Eukaryota</taxon>
        <taxon>Metazoa</taxon>
        <taxon>Chordata</taxon>
        <taxon>Craniata</taxon>
        <taxon>Vertebrata</taxon>
        <taxon>Euteleostomi</taxon>
        <taxon>Actinopterygii</taxon>
        <taxon>Neopterygii</taxon>
        <taxon>Teleostei</taxon>
        <taxon>Anguilliformes</taxon>
        <taxon>Anguillidae</taxon>
        <taxon>Anguilla</taxon>
    </lineage>
</organism>